<keyword evidence="1" id="KW-0802">TPR repeat</keyword>
<evidence type="ECO:0000313" key="5">
    <source>
        <dbReference type="Proteomes" id="UP000703893"/>
    </source>
</evidence>
<evidence type="ECO:0000256" key="2">
    <source>
        <dbReference type="SAM" id="Coils"/>
    </source>
</evidence>
<dbReference type="InterPro" id="IPR005158">
    <property type="entry name" value="BTAD"/>
</dbReference>
<evidence type="ECO:0000259" key="3">
    <source>
        <dbReference type="SMART" id="SM01043"/>
    </source>
</evidence>
<dbReference type="InterPro" id="IPR036388">
    <property type="entry name" value="WH-like_DNA-bd_sf"/>
</dbReference>
<organism evidence="4 5">
    <name type="scientific">Candidatus Tanganyikabacteria bacterium</name>
    <dbReference type="NCBI Taxonomy" id="2961651"/>
    <lineage>
        <taxon>Bacteria</taxon>
        <taxon>Bacillati</taxon>
        <taxon>Candidatus Sericytochromatia</taxon>
        <taxon>Candidatus Tanganyikabacteria</taxon>
    </lineage>
</organism>
<dbReference type="PROSITE" id="PS50005">
    <property type="entry name" value="TPR"/>
    <property type="match status" value="1"/>
</dbReference>
<evidence type="ECO:0000256" key="1">
    <source>
        <dbReference type="PROSITE-ProRule" id="PRU00339"/>
    </source>
</evidence>
<dbReference type="SMART" id="SM00028">
    <property type="entry name" value="TPR"/>
    <property type="match status" value="6"/>
</dbReference>
<dbReference type="Proteomes" id="UP000703893">
    <property type="component" value="Unassembled WGS sequence"/>
</dbReference>
<feature type="repeat" description="TPR" evidence="1">
    <location>
        <begin position="261"/>
        <end position="294"/>
    </location>
</feature>
<proteinExistence type="predicted"/>
<dbReference type="InterPro" id="IPR019734">
    <property type="entry name" value="TPR_rpt"/>
</dbReference>
<dbReference type="InterPro" id="IPR051677">
    <property type="entry name" value="AfsR-DnrI-RedD_regulator"/>
</dbReference>
<evidence type="ECO:0000313" key="4">
    <source>
        <dbReference type="EMBL" id="MBM3273778.1"/>
    </source>
</evidence>
<dbReference type="SMART" id="SM01043">
    <property type="entry name" value="BTAD"/>
    <property type="match status" value="1"/>
</dbReference>
<dbReference type="PANTHER" id="PTHR35807">
    <property type="entry name" value="TRANSCRIPTIONAL REGULATOR REDD-RELATED"/>
    <property type="match status" value="1"/>
</dbReference>
<dbReference type="Gene3D" id="1.10.10.10">
    <property type="entry name" value="Winged helix-like DNA-binding domain superfamily/Winged helix DNA-binding domain"/>
    <property type="match status" value="1"/>
</dbReference>
<dbReference type="SUPFAM" id="SSF48452">
    <property type="entry name" value="TPR-like"/>
    <property type="match status" value="3"/>
</dbReference>
<reference evidence="4 5" key="1">
    <citation type="submission" date="2019-03" db="EMBL/GenBank/DDBJ databases">
        <title>Lake Tanganyika Metagenome-Assembled Genomes (MAGs).</title>
        <authorList>
            <person name="Tran P."/>
        </authorList>
    </citation>
    <scope>NUCLEOTIDE SEQUENCE [LARGE SCALE GENOMIC DNA]</scope>
    <source>
        <strain evidence="4">K_DeepCast_65m_m2_236</strain>
    </source>
</reference>
<accession>A0A937X1X7</accession>
<gene>
    <name evidence="4" type="ORF">FJZ00_01395</name>
</gene>
<dbReference type="EMBL" id="VGJX01000047">
    <property type="protein sequence ID" value="MBM3273778.1"/>
    <property type="molecule type" value="Genomic_DNA"/>
</dbReference>
<dbReference type="AlphaFoldDB" id="A0A937X1X7"/>
<name>A0A937X1X7_9BACT</name>
<protein>
    <recommendedName>
        <fullName evidence="3">Bacterial transcriptional activator domain-containing protein</fullName>
    </recommendedName>
</protein>
<comment type="caution">
    <text evidence="4">The sequence shown here is derived from an EMBL/GenBank/DDBJ whole genome shotgun (WGS) entry which is preliminary data.</text>
</comment>
<sequence>MLVARRLILPAEGGQFQVLPHLRGILERRVRDGLPSAERGAMYARAAAYLWERGQEASALSCWLQGGMATEAAMRLATVSDSWLAADRLDAINKVLAALPDALLDSLPAVPNAGGTVVLAGAELYLVAGEVERRWGNHPRALDRFERAAGLFAAGADASGQARVAVRQAQALAASARMAEARAKAAESRAKAAESRAKAAESRAKAAESRDRAALDASFEADLHNLEGALALLEERPDDASRAFAASLELARRLADPRAEARAAHNLGVCHTKTRDFHRALQAYDSALAGSDTTPALWMTPINRALVLVYLERFDAAEQAAEAALEAVRRLRLTREEGFALRALGLAYAGRRRLTAALDCFVAAEHLARRTHDPLGLAYSLNFQADVMADEGDPAGALARSDEALALLGATGEPERHPEFARVRAKALGALPTPATGSSLTLMQEEVSGMDLEIRCFGGLKVMRPDGPVGEGEWQSSRAKLLLAFLLHHPEGGSKVKLLDWLYPGQLKTDASLHMNIQRLRKALEPGLAKGQAPRFVRWSEGLYTFNRQAHVGVDTWRFDAALRAQSGGTDDEIRRLREALAEITGDFLPEFDTDWVVAMRQRYRDRALGACRRLIELLDQRDPAATLEAVQRALEIDPLAAEFHRELILRFLEAGERHRALEHFRVCERRFLETLGMAPPDDLRDLVT</sequence>
<keyword evidence="2" id="KW-0175">Coiled coil</keyword>
<dbReference type="Gene3D" id="1.25.40.10">
    <property type="entry name" value="Tetratricopeptide repeat domain"/>
    <property type="match status" value="2"/>
</dbReference>
<dbReference type="Pfam" id="PF03704">
    <property type="entry name" value="BTAD"/>
    <property type="match status" value="1"/>
</dbReference>
<feature type="domain" description="Bacterial transcriptional activator" evidence="3">
    <location>
        <begin position="554"/>
        <end position="689"/>
    </location>
</feature>
<dbReference type="InterPro" id="IPR011990">
    <property type="entry name" value="TPR-like_helical_dom_sf"/>
</dbReference>
<feature type="coiled-coil region" evidence="2">
    <location>
        <begin position="169"/>
        <end position="210"/>
    </location>
</feature>